<dbReference type="OrthoDB" id="1932348at2759"/>
<dbReference type="Proteomes" id="UP000257109">
    <property type="component" value="Unassembled WGS sequence"/>
</dbReference>
<dbReference type="EMBL" id="QJKJ01011643">
    <property type="protein sequence ID" value="RDX70597.1"/>
    <property type="molecule type" value="Genomic_DNA"/>
</dbReference>
<dbReference type="Pfam" id="PF13976">
    <property type="entry name" value="gag_pre-integrs"/>
    <property type="match status" value="1"/>
</dbReference>
<evidence type="ECO:0000313" key="3">
    <source>
        <dbReference type="Proteomes" id="UP000257109"/>
    </source>
</evidence>
<proteinExistence type="predicted"/>
<dbReference type="AlphaFoldDB" id="A0A371EX18"/>
<protein>
    <recommendedName>
        <fullName evidence="1">GAG-pre-integrase domain-containing protein</fullName>
    </recommendedName>
</protein>
<dbReference type="STRING" id="157652.A0A371EX18"/>
<evidence type="ECO:0000313" key="2">
    <source>
        <dbReference type="EMBL" id="RDX70597.1"/>
    </source>
</evidence>
<accession>A0A371EX18</accession>
<name>A0A371EX18_MUCPR</name>
<keyword evidence="3" id="KW-1185">Reference proteome</keyword>
<evidence type="ECO:0000259" key="1">
    <source>
        <dbReference type="Pfam" id="PF13976"/>
    </source>
</evidence>
<feature type="domain" description="GAG-pre-integrase" evidence="1">
    <location>
        <begin position="115"/>
        <end position="185"/>
    </location>
</feature>
<gene>
    <name evidence="2" type="ORF">CR513_50143</name>
</gene>
<feature type="non-terminal residue" evidence="2">
    <location>
        <position position="1"/>
    </location>
</feature>
<organism evidence="2 3">
    <name type="scientific">Mucuna pruriens</name>
    <name type="common">Velvet bean</name>
    <name type="synonym">Dolichos pruriens</name>
    <dbReference type="NCBI Taxonomy" id="157652"/>
    <lineage>
        <taxon>Eukaryota</taxon>
        <taxon>Viridiplantae</taxon>
        <taxon>Streptophyta</taxon>
        <taxon>Embryophyta</taxon>
        <taxon>Tracheophyta</taxon>
        <taxon>Spermatophyta</taxon>
        <taxon>Magnoliopsida</taxon>
        <taxon>eudicotyledons</taxon>
        <taxon>Gunneridae</taxon>
        <taxon>Pentapetalae</taxon>
        <taxon>rosids</taxon>
        <taxon>fabids</taxon>
        <taxon>Fabales</taxon>
        <taxon>Fabaceae</taxon>
        <taxon>Papilionoideae</taxon>
        <taxon>50 kb inversion clade</taxon>
        <taxon>NPAAA clade</taxon>
        <taxon>indigoferoid/millettioid clade</taxon>
        <taxon>Phaseoleae</taxon>
        <taxon>Mucuna</taxon>
    </lineage>
</organism>
<sequence length="217" mass="24741">MIIFVAYLFNSRKETPVMIPKSGCSRHMIGEEYMSQDLKPKKGGWITFGGNKKGKIVDVGRIGKHTFPFIDNIETQSTEQSQLCDSSYDVSFNKGECIVKNSKDSIIFSTKRQNNLYKIDLKDLTNQNVTCLVSINNDQWMWHKKLGHASLRLISKLKKHNLVRGLPSLVYKVDMLCDSCQKGKQVKCSFESKNIVSTSRPLELLHTDFLTLPELPH</sequence>
<dbReference type="InterPro" id="IPR025724">
    <property type="entry name" value="GAG-pre-integrase_dom"/>
</dbReference>
<comment type="caution">
    <text evidence="2">The sequence shown here is derived from an EMBL/GenBank/DDBJ whole genome shotgun (WGS) entry which is preliminary data.</text>
</comment>
<reference evidence="2" key="1">
    <citation type="submission" date="2018-05" db="EMBL/GenBank/DDBJ databases">
        <title>Draft genome of Mucuna pruriens seed.</title>
        <authorList>
            <person name="Nnadi N.E."/>
            <person name="Vos R."/>
            <person name="Hasami M.H."/>
            <person name="Devisetty U.K."/>
            <person name="Aguiy J.C."/>
        </authorList>
    </citation>
    <scope>NUCLEOTIDE SEQUENCE [LARGE SCALE GENOMIC DNA]</scope>
    <source>
        <strain evidence="2">JCA_2017</strain>
    </source>
</reference>